<evidence type="ECO:0000256" key="1">
    <source>
        <dbReference type="SAM" id="MobiDB-lite"/>
    </source>
</evidence>
<dbReference type="InterPro" id="IPR018551">
    <property type="entry name" value="DUF2007"/>
</dbReference>
<dbReference type="EMBL" id="JAHRGL010000057">
    <property type="protein sequence ID" value="MBV2134426.1"/>
    <property type="molecule type" value="Genomic_DNA"/>
</dbReference>
<feature type="domain" description="DUF2007" evidence="2">
    <location>
        <begin position="15"/>
        <end position="65"/>
    </location>
</feature>
<dbReference type="RefSeq" id="WP_217682965.1">
    <property type="nucleotide sequence ID" value="NZ_JAHRGL010000057.1"/>
</dbReference>
<accession>A0ABS6N1D9</accession>
<comment type="caution">
    <text evidence="3">The sequence shown here is derived from an EMBL/GenBank/DDBJ whole genome shotgun (WGS) entry which is preliminary data.</text>
</comment>
<gene>
    <name evidence="3" type="ORF">KRX52_16725</name>
</gene>
<dbReference type="Pfam" id="PF09413">
    <property type="entry name" value="DUF2007"/>
    <property type="match status" value="1"/>
</dbReference>
<proteinExistence type="predicted"/>
<evidence type="ECO:0000313" key="4">
    <source>
        <dbReference type="Proteomes" id="UP000813068"/>
    </source>
</evidence>
<dbReference type="Proteomes" id="UP000813068">
    <property type="component" value="Unassembled WGS sequence"/>
</dbReference>
<keyword evidence="4" id="KW-1185">Reference proteome</keyword>
<protein>
    <submittedName>
        <fullName evidence="3">DUF2007 domain-containing protein</fullName>
    </submittedName>
</protein>
<evidence type="ECO:0000313" key="3">
    <source>
        <dbReference type="EMBL" id="MBV2134426.1"/>
    </source>
</evidence>
<feature type="region of interest" description="Disordered" evidence="1">
    <location>
        <begin position="70"/>
        <end position="93"/>
    </location>
</feature>
<reference evidence="3 4" key="1">
    <citation type="submission" date="2021-06" db="EMBL/GenBank/DDBJ databases">
        <title>Differences between aerobic and microaerobic xylene degrading microbial communities.</title>
        <authorList>
            <person name="Banerjee S."/>
            <person name="Tancsics A."/>
        </authorList>
    </citation>
    <scope>NUCLEOTIDE SEQUENCE [LARGE SCALE GENOMIC DNA]</scope>
    <source>
        <strain evidence="3 4">MAP12</strain>
    </source>
</reference>
<organism evidence="3 4">
    <name type="scientific">Geopseudomonas aromaticivorans</name>
    <dbReference type="NCBI Taxonomy" id="2849492"/>
    <lineage>
        <taxon>Bacteria</taxon>
        <taxon>Pseudomonadati</taxon>
        <taxon>Pseudomonadota</taxon>
        <taxon>Gammaproteobacteria</taxon>
        <taxon>Pseudomonadales</taxon>
        <taxon>Pseudomonadaceae</taxon>
        <taxon>Geopseudomonas</taxon>
    </lineage>
</organism>
<evidence type="ECO:0000259" key="2">
    <source>
        <dbReference type="Pfam" id="PF09413"/>
    </source>
</evidence>
<name>A0ABS6N1D9_9GAMM</name>
<sequence>MQRIHEPLSLGEGELLVAMLASEGVRAHLLGQHLLGGLGELPASGLLAIQVEDEDVLRAGALIAAYNAAQPLPEEPPADDEPGGPPGAGVLLC</sequence>